<name>A0A2W5N0C9_9GAMM</name>
<dbReference type="InterPro" id="IPR014352">
    <property type="entry name" value="FERM/acyl-CoA-bd_prot_sf"/>
</dbReference>
<accession>A0A2W5N0C9</accession>
<evidence type="ECO:0000259" key="2">
    <source>
        <dbReference type="PROSITE" id="PS51228"/>
    </source>
</evidence>
<evidence type="ECO:0000313" key="4">
    <source>
        <dbReference type="Proteomes" id="UP000249046"/>
    </source>
</evidence>
<dbReference type="InterPro" id="IPR035984">
    <property type="entry name" value="Acyl-CoA-binding_sf"/>
</dbReference>
<dbReference type="PANTHER" id="PTHR23310:SF62">
    <property type="entry name" value="ACYL-COA BINDING PROTEIN 1, ISOFORM A"/>
    <property type="match status" value="1"/>
</dbReference>
<evidence type="ECO:0000313" key="3">
    <source>
        <dbReference type="EMBL" id="PZQ19500.1"/>
    </source>
</evidence>
<comment type="caution">
    <text evidence="3">The sequence shown here is derived from an EMBL/GenBank/DDBJ whole genome shotgun (WGS) entry which is preliminary data.</text>
</comment>
<dbReference type="Pfam" id="PF00887">
    <property type="entry name" value="ACBP"/>
    <property type="match status" value="1"/>
</dbReference>
<dbReference type="EMBL" id="QFPO01000002">
    <property type="protein sequence ID" value="PZQ19500.1"/>
    <property type="molecule type" value="Genomic_DNA"/>
</dbReference>
<reference evidence="3 4" key="1">
    <citation type="submission" date="2017-08" db="EMBL/GenBank/DDBJ databases">
        <title>Infants hospitalized years apart are colonized by the same room-sourced microbial strains.</title>
        <authorList>
            <person name="Brooks B."/>
            <person name="Olm M.R."/>
            <person name="Firek B.A."/>
            <person name="Baker R."/>
            <person name="Thomas B.C."/>
            <person name="Morowitz M.J."/>
            <person name="Banfield J.F."/>
        </authorList>
    </citation>
    <scope>NUCLEOTIDE SEQUENCE [LARGE SCALE GENOMIC DNA]</scope>
    <source>
        <strain evidence="3">S2_005_003_R2_42</strain>
    </source>
</reference>
<dbReference type="PROSITE" id="PS51228">
    <property type="entry name" value="ACB_2"/>
    <property type="match status" value="1"/>
</dbReference>
<dbReference type="Gene3D" id="1.20.80.10">
    <property type="match status" value="1"/>
</dbReference>
<evidence type="ECO:0000256" key="1">
    <source>
        <dbReference type="ARBA" id="ARBA00023121"/>
    </source>
</evidence>
<proteinExistence type="predicted"/>
<dbReference type="GO" id="GO:0000062">
    <property type="term" value="F:fatty-acyl-CoA binding"/>
    <property type="evidence" value="ECO:0007669"/>
    <property type="project" value="InterPro"/>
</dbReference>
<protein>
    <submittedName>
        <fullName evidence="3">Acyl-CoA-binding protein</fullName>
    </submittedName>
</protein>
<dbReference type="GO" id="GO:0006631">
    <property type="term" value="P:fatty acid metabolic process"/>
    <property type="evidence" value="ECO:0007669"/>
    <property type="project" value="TreeGrafter"/>
</dbReference>
<dbReference type="Proteomes" id="UP000249046">
    <property type="component" value="Unassembled WGS sequence"/>
</dbReference>
<feature type="domain" description="ACB" evidence="2">
    <location>
        <begin position="5"/>
        <end position="90"/>
    </location>
</feature>
<dbReference type="AlphaFoldDB" id="A0A2W5N0C9"/>
<sequence>MPDDLQAAFQTAVARVRELAERPDNDTLLKLYALYKQATEGDACGPKPGFFDFVGTAKHESWGKLKGMGREDAMQRYVELVERLRAPVRGG</sequence>
<dbReference type="PRINTS" id="PR00689">
    <property type="entry name" value="ACOABINDINGP"/>
</dbReference>
<gene>
    <name evidence="3" type="ORF">DI564_01985</name>
</gene>
<dbReference type="SUPFAM" id="SSF47027">
    <property type="entry name" value="Acyl-CoA binding protein"/>
    <property type="match status" value="1"/>
</dbReference>
<dbReference type="InterPro" id="IPR000582">
    <property type="entry name" value="Acyl-CoA-binding_protein"/>
</dbReference>
<dbReference type="PANTHER" id="PTHR23310">
    <property type="entry name" value="ACYL-COA-BINDING PROTEIN, ACBP"/>
    <property type="match status" value="1"/>
</dbReference>
<keyword evidence="1" id="KW-0446">Lipid-binding</keyword>
<organism evidence="3 4">
    <name type="scientific">Rhodanobacter denitrificans</name>
    <dbReference type="NCBI Taxonomy" id="666685"/>
    <lineage>
        <taxon>Bacteria</taxon>
        <taxon>Pseudomonadati</taxon>
        <taxon>Pseudomonadota</taxon>
        <taxon>Gammaproteobacteria</taxon>
        <taxon>Lysobacterales</taxon>
        <taxon>Rhodanobacteraceae</taxon>
        <taxon>Rhodanobacter</taxon>
    </lineage>
</organism>